<feature type="domain" description="Putative DNA-binding" evidence="1">
    <location>
        <begin position="20"/>
        <end position="103"/>
    </location>
</feature>
<evidence type="ECO:0000313" key="2">
    <source>
        <dbReference type="EMBL" id="MEK8049319.1"/>
    </source>
</evidence>
<comment type="caution">
    <text evidence="2">The sequence shown here is derived from an EMBL/GenBank/DDBJ whole genome shotgun (WGS) entry which is preliminary data.</text>
</comment>
<evidence type="ECO:0000259" key="1">
    <source>
        <dbReference type="Pfam" id="PF09836"/>
    </source>
</evidence>
<protein>
    <submittedName>
        <fullName evidence="2">DNA-binding domain-containing protein</fullName>
    </submittedName>
</protein>
<proteinExistence type="predicted"/>
<dbReference type="Pfam" id="PF09836">
    <property type="entry name" value="DUF2063"/>
    <property type="match status" value="1"/>
</dbReference>
<gene>
    <name evidence="2" type="ORF">AACH10_03615</name>
</gene>
<organism evidence="2 3">
    <name type="scientific">Pseudaquabacterium inlustre</name>
    <dbReference type="NCBI Taxonomy" id="2984192"/>
    <lineage>
        <taxon>Bacteria</taxon>
        <taxon>Pseudomonadati</taxon>
        <taxon>Pseudomonadota</taxon>
        <taxon>Betaproteobacteria</taxon>
        <taxon>Burkholderiales</taxon>
        <taxon>Sphaerotilaceae</taxon>
        <taxon>Pseudaquabacterium</taxon>
    </lineage>
</organism>
<reference evidence="2 3" key="1">
    <citation type="submission" date="2024-04" db="EMBL/GenBank/DDBJ databases">
        <title>Novel species of the genus Ideonella isolated from streams.</title>
        <authorList>
            <person name="Lu H."/>
        </authorList>
    </citation>
    <scope>NUCLEOTIDE SEQUENCE [LARGE SCALE GENOMIC DNA]</scope>
    <source>
        <strain evidence="2 3">DXS22W</strain>
    </source>
</reference>
<dbReference type="GO" id="GO:0003677">
    <property type="term" value="F:DNA binding"/>
    <property type="evidence" value="ECO:0007669"/>
    <property type="project" value="UniProtKB-KW"/>
</dbReference>
<dbReference type="EMBL" id="JBBUTH010000001">
    <property type="protein sequence ID" value="MEK8049319.1"/>
    <property type="molecule type" value="Genomic_DNA"/>
</dbReference>
<name>A0ABU9CBS0_9BURK</name>
<dbReference type="RefSeq" id="WP_341408989.1">
    <property type="nucleotide sequence ID" value="NZ_JBBUTH010000001.1"/>
</dbReference>
<evidence type="ECO:0000313" key="3">
    <source>
        <dbReference type="Proteomes" id="UP001365405"/>
    </source>
</evidence>
<keyword evidence="3" id="KW-1185">Reference proteome</keyword>
<dbReference type="InterPro" id="IPR018640">
    <property type="entry name" value="DUF2063"/>
</dbReference>
<keyword evidence="2" id="KW-0238">DNA-binding</keyword>
<sequence>MARPGPPDPADAQAAEARRQQLLLQVLWRQQPPEALQGACAGPAERVARGLQAYRDNAAAMADRVLAGACSVLAGALGPQAAAVLARQAWRRAPPHAGDLDDWTGLGDLLPVLIAEAPPLVDQPWLADLARLEWAVHQAERAADAPEGPPEGLDGLAAPDAPLRRLQLRPGTTLLALQWPVAALWQRARAEPDALPGGCGPAAPEAVLVWRQGWRATVQPLAAGDAAFTAAVLAGQALGPALDAAAQADAGWSFEPWLLQALRAGWVTAVQA</sequence>
<accession>A0ABU9CBS0</accession>
<dbReference type="Proteomes" id="UP001365405">
    <property type="component" value="Unassembled WGS sequence"/>
</dbReference>